<dbReference type="Gene3D" id="2.70.70.10">
    <property type="entry name" value="Glucose Permease (Domain IIA)"/>
    <property type="match status" value="1"/>
</dbReference>
<dbReference type="Pfam" id="PF01551">
    <property type="entry name" value="Peptidase_M23"/>
    <property type="match status" value="2"/>
</dbReference>
<keyword evidence="3" id="KW-1185">Reference proteome</keyword>
<dbReference type="STRING" id="1166018.FAES_5015"/>
<dbReference type="PANTHER" id="PTHR21666">
    <property type="entry name" value="PEPTIDASE-RELATED"/>
    <property type="match status" value="1"/>
</dbReference>
<reference evidence="2 3" key="1">
    <citation type="journal article" date="2012" name="J. Bacteriol.">
        <title>Genome Sequence of Fibrella aestuarina BUZ 2T, a Filamentous Marine Bacterium.</title>
        <authorList>
            <person name="Filippini M."/>
            <person name="Qi W."/>
            <person name="Blom J."/>
            <person name="Goesmann A."/>
            <person name="Smits T.H."/>
            <person name="Bagheri H.C."/>
        </authorList>
    </citation>
    <scope>NUCLEOTIDE SEQUENCE [LARGE SCALE GENOMIC DNA]</scope>
    <source>
        <strain evidence="3">BUZ 2T</strain>
    </source>
</reference>
<dbReference type="RefSeq" id="WP_015334113.1">
    <property type="nucleotide sequence ID" value="NC_020054.1"/>
</dbReference>
<keyword evidence="2" id="KW-0378">Hydrolase</keyword>
<dbReference type="eggNOG" id="COG0739">
    <property type="taxonomic scope" value="Bacteria"/>
</dbReference>
<sequence>MSVKYPSRVIVRTVLLLSWLGITAVFAQSKKPSSPLIQPGYLAFPINPGQAGSLSGGMGDLRGNHFHAGLDIRTGGVEGVPVHAAADGYVSRIAVFTGGYGNLLVLKHPNGLSTYYGHLKTLNDTLGTYLRSAQYAKQTFEIDLRPEPNQFPVKKGDVIALSGNTGGSGGPHLHFEVRDPNDNLINPLLYGFSELSDDVPPYFERIALRTMTPDSRLNGEFGRQTFVPVRRADGSYALSQPISASGLLGIELLAYDKANGSPYRNGLNCVEIRLDGQEVFAYSMNAFPHEQTRFINVHMNYEAEQLTGQRYHRGYIADGNRLSLYHTNAYRGRLPLLDGKPHEVTITLFDSYEHGATLRFIVLPETPPATLPTGPAPEVDTTALAALSATAIPSATITPDDNVLKLAVKGLPGTPPNARLYVGRNVTELPVAYVRDGKATYLIDLNKTLPDSVQVGRGRVPLNFRQRVLPGRPDVVNAGNVSIRFNVESLFDTLYLATRTLPGNVLEINQHTIPLNDAIHVRFTPTYPVGIDTLRTKVYALNNGRQNFVGGTWTGNRIEFTTRTLGRFGLLTDVTPPAIRIVSATPNGITARISDDLAGIDKFRAFVNGEWLLMQYDYKRALIWSDKLDPATPFEADTEVKIQVRDRAGNVAEAVTTIAKPAAPRPVKRRR</sequence>
<dbReference type="GO" id="GO:0004222">
    <property type="term" value="F:metalloendopeptidase activity"/>
    <property type="evidence" value="ECO:0007669"/>
    <property type="project" value="TreeGrafter"/>
</dbReference>
<name>I0KFW1_9BACT</name>
<dbReference type="PANTHER" id="PTHR21666:SF285">
    <property type="entry name" value="M23 FAMILY METALLOPEPTIDASE"/>
    <property type="match status" value="1"/>
</dbReference>
<evidence type="ECO:0000313" key="3">
    <source>
        <dbReference type="Proteomes" id="UP000011058"/>
    </source>
</evidence>
<feature type="domain" description="M23ase beta-sheet core" evidence="1">
    <location>
        <begin position="153"/>
        <end position="187"/>
    </location>
</feature>
<feature type="domain" description="M23ase beta-sheet core" evidence="1">
    <location>
        <begin position="66"/>
        <end position="123"/>
    </location>
</feature>
<dbReference type="PATRIC" id="fig|1166018.3.peg.1990"/>
<dbReference type="Proteomes" id="UP000011058">
    <property type="component" value="Chromosome"/>
</dbReference>
<dbReference type="InterPro" id="IPR011055">
    <property type="entry name" value="Dup_hybrid_motif"/>
</dbReference>
<dbReference type="CDD" id="cd12797">
    <property type="entry name" value="M23_peptidase"/>
    <property type="match status" value="1"/>
</dbReference>
<dbReference type="InterPro" id="IPR050570">
    <property type="entry name" value="Cell_wall_metabolism_enzyme"/>
</dbReference>
<protein>
    <submittedName>
        <fullName evidence="2">Putative metalloprotease</fullName>
    </submittedName>
</protein>
<dbReference type="InterPro" id="IPR016047">
    <property type="entry name" value="M23ase_b-sheet_dom"/>
</dbReference>
<dbReference type="EMBL" id="HE796683">
    <property type="protein sequence ID" value="CCH03014.1"/>
    <property type="molecule type" value="Genomic_DNA"/>
</dbReference>
<accession>I0KFW1</accession>
<keyword evidence="2" id="KW-0482">Metalloprotease</keyword>
<dbReference type="HOGENOM" id="CLU_025250_0_0_10"/>
<keyword evidence="2" id="KW-0645">Protease</keyword>
<dbReference type="KEGG" id="fae:FAES_5015"/>
<dbReference type="SUPFAM" id="SSF51261">
    <property type="entry name" value="Duplicated hybrid motif"/>
    <property type="match status" value="1"/>
</dbReference>
<organism evidence="2 3">
    <name type="scientific">Fibrella aestuarina BUZ 2</name>
    <dbReference type="NCBI Taxonomy" id="1166018"/>
    <lineage>
        <taxon>Bacteria</taxon>
        <taxon>Pseudomonadati</taxon>
        <taxon>Bacteroidota</taxon>
        <taxon>Cytophagia</taxon>
        <taxon>Cytophagales</taxon>
        <taxon>Spirosomataceae</taxon>
        <taxon>Fibrella</taxon>
    </lineage>
</organism>
<proteinExistence type="predicted"/>
<gene>
    <name evidence="2" type="ORF">FAES_5015</name>
</gene>
<evidence type="ECO:0000259" key="1">
    <source>
        <dbReference type="Pfam" id="PF01551"/>
    </source>
</evidence>
<dbReference type="GO" id="GO:0006508">
    <property type="term" value="P:proteolysis"/>
    <property type="evidence" value="ECO:0007669"/>
    <property type="project" value="UniProtKB-KW"/>
</dbReference>
<evidence type="ECO:0000313" key="2">
    <source>
        <dbReference type="EMBL" id="CCH03014.1"/>
    </source>
</evidence>
<dbReference type="AlphaFoldDB" id="I0KFW1"/>